<evidence type="ECO:0000313" key="1">
    <source>
        <dbReference type="EMBL" id="VBB17697.1"/>
    </source>
</evidence>
<reference evidence="1 2" key="1">
    <citation type="submission" date="2018-10" db="EMBL/GenBank/DDBJ databases">
        <authorList>
            <consortium name="IHU Genomes"/>
        </authorList>
    </citation>
    <scope>NUCLEOTIDE SEQUENCE [LARGE SCALE GENOMIC DNA]</scope>
    <source>
        <strain evidence="1 2">A1</strain>
    </source>
</reference>
<evidence type="ECO:0000313" key="2">
    <source>
        <dbReference type="Proteomes" id="UP000594342"/>
    </source>
</evidence>
<sequence length="624" mass="71818">MITFSREFYDVPKSVAKKIDRLYNGKAIPNTNKVHVCNVSSCTDTNLMSLCVYWNMMVQNTYSKDFRCIIVSSDTNSESPADTLIQSIDSVSSSEGFFDRDVTEVIDLSDLADIIKTSKTPKKKEKDNAKALLLAINDTRQDLEKIVSVFKPDIIIFDEFKIEKEMIIDITNYLNSVKQYMNTSVIALTKYDLTETDTKSLPQAEVVYRTSTCFEKMIENHHSLHIKLVDLENDTDHPKTVAKLDEILESADITIADMSEYSLKKRVLVVSKNRVTSDDLFEKYQKIFEDFPTVGAIRPFNGADEKDVLRFAEGDCEDSTNKTNNQKVIFVSSSDLVDVYEISEHALRNIDCLIVLDPNFKNDSVMYLKVITTLVSNNNTDSTLLFVEVVNEPLHQQLHRLSKIFYNPDSTNVQIFHAIIDSIDSGRITVDSGLASNNSKKKNAWNKFVENLEEALEITDRDKQFDVRHNIVYIVHVPKSKLSQVRTTYENEEQYIRSNISDEVLNNEFDAIFNAKKGARNIPHYSGPKWISTDNTELQGSKIGFAHDDRDCIEVCEILGVRPYTRREKRGNWKEKDCKNKNVLYLSTLRGEYKLSSFKKQFKIPLKEKIEHMRDFEFEFDFEK</sequence>
<organism evidence="1 2">
    <name type="scientific">Yasminevirus sp. GU-2018</name>
    <dbReference type="NCBI Taxonomy" id="2420051"/>
    <lineage>
        <taxon>Viruses</taxon>
        <taxon>Varidnaviria</taxon>
        <taxon>Bamfordvirae</taxon>
        <taxon>Nucleocytoviricota</taxon>
        <taxon>Megaviricetes</taxon>
        <taxon>Imitervirales</taxon>
        <taxon>Mimiviridae</taxon>
        <taxon>Klosneuvirinae</taxon>
        <taxon>Yasminevirus</taxon>
        <taxon>Yasminevirus saudimassiliense</taxon>
    </lineage>
</organism>
<protein>
    <submittedName>
        <fullName evidence="1">Uncharacterized protein</fullName>
    </submittedName>
</protein>
<dbReference type="EMBL" id="UPSH01000001">
    <property type="protein sequence ID" value="VBB17697.1"/>
    <property type="molecule type" value="Genomic_DNA"/>
</dbReference>
<keyword evidence="2" id="KW-1185">Reference proteome</keyword>
<dbReference type="Proteomes" id="UP000594342">
    <property type="component" value="Unassembled WGS sequence"/>
</dbReference>
<comment type="caution">
    <text evidence="1">The sequence shown here is derived from an EMBL/GenBank/DDBJ whole genome shotgun (WGS) entry which is preliminary data.</text>
</comment>
<gene>
    <name evidence="1" type="ORF">YASMINEVIRUS_160</name>
</gene>
<name>A0A5K0U7G2_9VIRU</name>
<proteinExistence type="predicted"/>
<accession>A0A5K0U7G2</accession>